<dbReference type="EMBL" id="FOYI01000004">
    <property type="protein sequence ID" value="SFR06900.1"/>
    <property type="molecule type" value="Genomic_DNA"/>
</dbReference>
<accession>A0A1I6DN70</accession>
<sequence>MGHRPSRHSHQIKKYQKFIDTRAPEIRHSVEVAIKGHRFMRVKQPKGAKGSLKWLQRAVERRPDLLQPDDIPQIEWRSPLKSDDYAEYRDRDFLNLVGCAQHADALSDFWPRGGPQWDALGVSETGPVLVEAKAHIPEFFSSRTAATEPSKHRIESSLRKVAIDLGATRPDLWSEIYFQYCNRLAFLWWLREQGVKATLFYVCFLNDPDLNGPTKPETWDAAFASANYALGLSKRHKLSGSIKYLYPDVTQLS</sequence>
<evidence type="ECO:0000313" key="2">
    <source>
        <dbReference type="Proteomes" id="UP000199302"/>
    </source>
</evidence>
<reference evidence="1 2" key="1">
    <citation type="submission" date="2016-10" db="EMBL/GenBank/DDBJ databases">
        <authorList>
            <person name="de Groot N.N."/>
        </authorList>
    </citation>
    <scope>NUCLEOTIDE SEQUENCE [LARGE SCALE GENOMIC DNA]</scope>
    <source>
        <strain evidence="2">KMM 9023,NRIC 0796,JCM 17311,KCTC 23692</strain>
    </source>
</reference>
<proteinExistence type="predicted"/>
<dbReference type="Proteomes" id="UP000199302">
    <property type="component" value="Unassembled WGS sequence"/>
</dbReference>
<protein>
    <submittedName>
        <fullName evidence="1">Uncharacterized protein</fullName>
    </submittedName>
</protein>
<dbReference type="STRING" id="871652.SAMN04515673_104155"/>
<organism evidence="1 2">
    <name type="scientific">Poseidonocella sedimentorum</name>
    <dbReference type="NCBI Taxonomy" id="871652"/>
    <lineage>
        <taxon>Bacteria</taxon>
        <taxon>Pseudomonadati</taxon>
        <taxon>Pseudomonadota</taxon>
        <taxon>Alphaproteobacteria</taxon>
        <taxon>Rhodobacterales</taxon>
        <taxon>Roseobacteraceae</taxon>
        <taxon>Poseidonocella</taxon>
    </lineage>
</organism>
<dbReference type="AlphaFoldDB" id="A0A1I6DN70"/>
<name>A0A1I6DN70_9RHOB</name>
<evidence type="ECO:0000313" key="1">
    <source>
        <dbReference type="EMBL" id="SFR06900.1"/>
    </source>
</evidence>
<keyword evidence="2" id="KW-1185">Reference proteome</keyword>
<gene>
    <name evidence="1" type="ORF">SAMN04515673_104155</name>
</gene>